<evidence type="ECO:0000313" key="2">
    <source>
        <dbReference type="EMBL" id="PVI07907.1"/>
    </source>
</evidence>
<keyword evidence="1" id="KW-1133">Transmembrane helix</keyword>
<dbReference type="Proteomes" id="UP000244855">
    <property type="component" value="Unassembled WGS sequence"/>
</dbReference>
<protein>
    <submittedName>
        <fullName evidence="2">Uncharacterized protein</fullName>
    </submittedName>
</protein>
<evidence type="ECO:0000256" key="1">
    <source>
        <dbReference type="SAM" id="Phobius"/>
    </source>
</evidence>
<sequence length="243" mass="27261">MQFARAHKLSVVPAALLALFSFLCIILTSVYWILTDWVVSRFVQIPSTHKDKDKWPTNDVIVDWTEASTNATIVSGCLNLFAACVALVAWKRLMNQELNTDFNAPLRRFYFISVYITGVIGSISALAALILHFTDKGDNEWSCITHTGYTFQSPQKGVPFDNLLCSREHGACNFLATHAKPDQRGSANAACNTAVAVKWFQLILILCGCTTMVLFFFQAKLRRHVRWSLHSNAPKDGTLQKWS</sequence>
<dbReference type="OrthoDB" id="3746964at2759"/>
<proteinExistence type="predicted"/>
<gene>
    <name evidence="2" type="ORF">DM02DRAFT_235540</name>
</gene>
<feature type="transmembrane region" description="Helical" evidence="1">
    <location>
        <begin position="12"/>
        <end position="34"/>
    </location>
</feature>
<evidence type="ECO:0000313" key="3">
    <source>
        <dbReference type="Proteomes" id="UP000244855"/>
    </source>
</evidence>
<keyword evidence="1" id="KW-0812">Transmembrane</keyword>
<dbReference type="EMBL" id="KZ805302">
    <property type="protein sequence ID" value="PVI07907.1"/>
    <property type="molecule type" value="Genomic_DNA"/>
</dbReference>
<dbReference type="AlphaFoldDB" id="A0A2V1EBI4"/>
<feature type="transmembrane region" description="Helical" evidence="1">
    <location>
        <begin position="110"/>
        <end position="131"/>
    </location>
</feature>
<accession>A0A2V1EBI4</accession>
<organism evidence="2 3">
    <name type="scientific">Periconia macrospinosa</name>
    <dbReference type="NCBI Taxonomy" id="97972"/>
    <lineage>
        <taxon>Eukaryota</taxon>
        <taxon>Fungi</taxon>
        <taxon>Dikarya</taxon>
        <taxon>Ascomycota</taxon>
        <taxon>Pezizomycotina</taxon>
        <taxon>Dothideomycetes</taxon>
        <taxon>Pleosporomycetidae</taxon>
        <taxon>Pleosporales</taxon>
        <taxon>Massarineae</taxon>
        <taxon>Periconiaceae</taxon>
        <taxon>Periconia</taxon>
    </lineage>
</organism>
<feature type="transmembrane region" description="Helical" evidence="1">
    <location>
        <begin position="199"/>
        <end position="217"/>
    </location>
</feature>
<keyword evidence="3" id="KW-1185">Reference proteome</keyword>
<keyword evidence="1" id="KW-0472">Membrane</keyword>
<feature type="transmembrane region" description="Helical" evidence="1">
    <location>
        <begin position="71"/>
        <end position="90"/>
    </location>
</feature>
<name>A0A2V1EBI4_9PLEO</name>
<reference evidence="2 3" key="1">
    <citation type="journal article" date="2018" name="Sci. Rep.">
        <title>Comparative genomics provides insights into the lifestyle and reveals functional heterogeneity of dark septate endophytic fungi.</title>
        <authorList>
            <person name="Knapp D.G."/>
            <person name="Nemeth J.B."/>
            <person name="Barry K."/>
            <person name="Hainaut M."/>
            <person name="Henrissat B."/>
            <person name="Johnson J."/>
            <person name="Kuo A."/>
            <person name="Lim J.H.P."/>
            <person name="Lipzen A."/>
            <person name="Nolan M."/>
            <person name="Ohm R.A."/>
            <person name="Tamas L."/>
            <person name="Grigoriev I.V."/>
            <person name="Spatafora J.W."/>
            <person name="Nagy L.G."/>
            <person name="Kovacs G.M."/>
        </authorList>
    </citation>
    <scope>NUCLEOTIDE SEQUENCE [LARGE SCALE GENOMIC DNA]</scope>
    <source>
        <strain evidence="2 3">DSE2036</strain>
    </source>
</reference>